<accession>A0A543CG19</accession>
<reference evidence="2 3" key="1">
    <citation type="submission" date="2019-06" db="EMBL/GenBank/DDBJ databases">
        <title>Sequencing the genomes of 1000 actinobacteria strains.</title>
        <authorList>
            <person name="Klenk H.-P."/>
        </authorList>
    </citation>
    <scope>NUCLEOTIDE SEQUENCE [LARGE SCALE GENOMIC DNA]</scope>
    <source>
        <strain evidence="2 3">DSM 102200</strain>
    </source>
</reference>
<dbReference type="EMBL" id="VFOZ01000001">
    <property type="protein sequence ID" value="TQL96049.1"/>
    <property type="molecule type" value="Genomic_DNA"/>
</dbReference>
<gene>
    <name evidence="2" type="ORF">FB559_1568</name>
</gene>
<dbReference type="OrthoDB" id="975794at2"/>
<dbReference type="GO" id="GO:0016887">
    <property type="term" value="F:ATP hydrolysis activity"/>
    <property type="evidence" value="ECO:0007669"/>
    <property type="project" value="InterPro"/>
</dbReference>
<dbReference type="Gene3D" id="3.40.50.300">
    <property type="entry name" value="P-loop containing nucleotide triphosphate hydrolases"/>
    <property type="match status" value="1"/>
</dbReference>
<proteinExistence type="predicted"/>
<dbReference type="InterPro" id="IPR027417">
    <property type="entry name" value="P-loop_NTPase"/>
</dbReference>
<comment type="caution">
    <text evidence="2">The sequence shown here is derived from an EMBL/GenBank/DDBJ whole genome shotgun (WGS) entry which is preliminary data.</text>
</comment>
<dbReference type="InterPro" id="IPR038729">
    <property type="entry name" value="Rad50/SbcC_AAA"/>
</dbReference>
<evidence type="ECO:0000313" key="2">
    <source>
        <dbReference type="EMBL" id="TQL96049.1"/>
    </source>
</evidence>
<evidence type="ECO:0000313" key="3">
    <source>
        <dbReference type="Proteomes" id="UP000316096"/>
    </source>
</evidence>
<organism evidence="2 3">
    <name type="scientific">Actinoallomurus bryophytorum</name>
    <dbReference type="NCBI Taxonomy" id="1490222"/>
    <lineage>
        <taxon>Bacteria</taxon>
        <taxon>Bacillati</taxon>
        <taxon>Actinomycetota</taxon>
        <taxon>Actinomycetes</taxon>
        <taxon>Streptosporangiales</taxon>
        <taxon>Thermomonosporaceae</taxon>
        <taxon>Actinoallomurus</taxon>
    </lineage>
</organism>
<dbReference type="AlphaFoldDB" id="A0A543CG19"/>
<feature type="domain" description="Rad50/SbcC-type AAA" evidence="1">
    <location>
        <begin position="19"/>
        <end position="246"/>
    </location>
</feature>
<name>A0A543CG19_9ACTN</name>
<sequence length="609" mass="66776">MPSFRLLHLTFAGREKTPATVDFAPGLTVIYGASDTGKSFIVDALDYMFGGTKLREIPEGRGYTQILLGLEASDGQVLTLQRSTENNKVAVFRRDLRNATSETPDKYFSVTHKANSRNNLSRFLLDILGLDGKWVRKNAKGEARTFSLRDVAHLSLINETRMMARQPPVLSSGQKIHETVEKSIFKLLLTGEGDSNQQAKSTVEEKVSEGRAELLDQLILDLKEKLDAQSSETQLRDQLDRLNASLTAESAAIGGLATERANLTVQHRALGASVADTRQRASEVQALLERFGLLRQQYESDLERLEMVSEAGTLLGYFRSGPCAFCGADLEHQAPDHQLEETTQLHLAVVAEKTKTTELHADLLDTIGDLEQQSQAVNAAEHSIRSRLEAMAAQISRLDERLAPLHSNLQELAQVRSSVERELSIHGQIQDLHDFGAGIAIEESVPVAITQAGLPARTIADFESVLQHTLGSWEVPSAGSVTYDQSTGDFSVGGRWRSDRGKGIRGVLHAAFSTALTQYCAERELSHSGFLVLDSPVITYRQPDDGDDLVLTPRVVEHFYSYLLNEFPVQAIVIENGDPPEAIRTGALTHYFSGSAEGRFGLFPVSGAG</sequence>
<protein>
    <submittedName>
        <fullName evidence="2">AAA domain-containing protein</fullName>
    </submittedName>
</protein>
<dbReference type="GO" id="GO:0006302">
    <property type="term" value="P:double-strand break repair"/>
    <property type="evidence" value="ECO:0007669"/>
    <property type="project" value="InterPro"/>
</dbReference>
<dbReference type="SUPFAM" id="SSF52540">
    <property type="entry name" value="P-loop containing nucleoside triphosphate hydrolases"/>
    <property type="match status" value="1"/>
</dbReference>
<dbReference type="Proteomes" id="UP000316096">
    <property type="component" value="Unassembled WGS sequence"/>
</dbReference>
<evidence type="ECO:0000259" key="1">
    <source>
        <dbReference type="Pfam" id="PF13476"/>
    </source>
</evidence>
<dbReference type="Pfam" id="PF13476">
    <property type="entry name" value="AAA_23"/>
    <property type="match status" value="1"/>
</dbReference>
<keyword evidence="3" id="KW-1185">Reference proteome</keyword>